<evidence type="ECO:0000256" key="1">
    <source>
        <dbReference type="SAM" id="MobiDB-lite"/>
    </source>
</evidence>
<evidence type="ECO:0000313" key="2">
    <source>
        <dbReference type="EMBL" id="KAH3873467.1"/>
    </source>
</evidence>
<sequence length="84" mass="8799">MSSLHPQGGALVLYLHNSIYTVLFYNADLLSRPWVLVTVVVDSEGAEEVIGVAEGGGDRGGRGFGGRGFGDRGRGGGTLNFCNK</sequence>
<feature type="region of interest" description="Disordered" evidence="1">
    <location>
        <begin position="63"/>
        <end position="84"/>
    </location>
</feature>
<keyword evidence="3" id="KW-1185">Reference proteome</keyword>
<proteinExistence type="predicted"/>
<accession>A0A9D4RP30</accession>
<reference evidence="2" key="1">
    <citation type="journal article" date="2019" name="bioRxiv">
        <title>The Genome of the Zebra Mussel, Dreissena polymorpha: A Resource for Invasive Species Research.</title>
        <authorList>
            <person name="McCartney M.A."/>
            <person name="Auch B."/>
            <person name="Kono T."/>
            <person name="Mallez S."/>
            <person name="Zhang Y."/>
            <person name="Obille A."/>
            <person name="Becker A."/>
            <person name="Abrahante J.E."/>
            <person name="Garbe J."/>
            <person name="Badalamenti J.P."/>
            <person name="Herman A."/>
            <person name="Mangelson H."/>
            <person name="Liachko I."/>
            <person name="Sullivan S."/>
            <person name="Sone E.D."/>
            <person name="Koren S."/>
            <person name="Silverstein K.A.T."/>
            <person name="Beckman K.B."/>
            <person name="Gohl D.M."/>
        </authorList>
    </citation>
    <scope>NUCLEOTIDE SEQUENCE</scope>
    <source>
        <strain evidence="2">Duluth1</strain>
        <tissue evidence="2">Whole animal</tissue>
    </source>
</reference>
<dbReference type="EMBL" id="JAIWYP010000002">
    <property type="protein sequence ID" value="KAH3873467.1"/>
    <property type="molecule type" value="Genomic_DNA"/>
</dbReference>
<comment type="caution">
    <text evidence="2">The sequence shown here is derived from an EMBL/GenBank/DDBJ whole genome shotgun (WGS) entry which is preliminary data.</text>
</comment>
<dbReference type="Proteomes" id="UP000828390">
    <property type="component" value="Unassembled WGS sequence"/>
</dbReference>
<dbReference type="AlphaFoldDB" id="A0A9D4RP30"/>
<reference evidence="2" key="2">
    <citation type="submission" date="2020-11" db="EMBL/GenBank/DDBJ databases">
        <authorList>
            <person name="McCartney M.A."/>
            <person name="Auch B."/>
            <person name="Kono T."/>
            <person name="Mallez S."/>
            <person name="Becker A."/>
            <person name="Gohl D.M."/>
            <person name="Silverstein K.A.T."/>
            <person name="Koren S."/>
            <person name="Bechman K.B."/>
            <person name="Herman A."/>
            <person name="Abrahante J.E."/>
            <person name="Garbe J."/>
        </authorList>
    </citation>
    <scope>NUCLEOTIDE SEQUENCE</scope>
    <source>
        <strain evidence="2">Duluth1</strain>
        <tissue evidence="2">Whole animal</tissue>
    </source>
</reference>
<evidence type="ECO:0000313" key="3">
    <source>
        <dbReference type="Proteomes" id="UP000828390"/>
    </source>
</evidence>
<protein>
    <submittedName>
        <fullName evidence="2">Uncharacterized protein</fullName>
    </submittedName>
</protein>
<gene>
    <name evidence="2" type="ORF">DPMN_036702</name>
</gene>
<organism evidence="2 3">
    <name type="scientific">Dreissena polymorpha</name>
    <name type="common">Zebra mussel</name>
    <name type="synonym">Mytilus polymorpha</name>
    <dbReference type="NCBI Taxonomy" id="45954"/>
    <lineage>
        <taxon>Eukaryota</taxon>
        <taxon>Metazoa</taxon>
        <taxon>Spiralia</taxon>
        <taxon>Lophotrochozoa</taxon>
        <taxon>Mollusca</taxon>
        <taxon>Bivalvia</taxon>
        <taxon>Autobranchia</taxon>
        <taxon>Heteroconchia</taxon>
        <taxon>Euheterodonta</taxon>
        <taxon>Imparidentia</taxon>
        <taxon>Neoheterodontei</taxon>
        <taxon>Myida</taxon>
        <taxon>Dreissenoidea</taxon>
        <taxon>Dreissenidae</taxon>
        <taxon>Dreissena</taxon>
    </lineage>
</organism>
<name>A0A9D4RP30_DREPO</name>